<gene>
    <name evidence="1" type="ORF">EVOR1521_LOCUS13038</name>
</gene>
<name>A0AA36IHL3_9DINO</name>
<dbReference type="AlphaFoldDB" id="A0AA36IHL3"/>
<dbReference type="EMBL" id="CAUJNA010001424">
    <property type="protein sequence ID" value="CAJ1386846.1"/>
    <property type="molecule type" value="Genomic_DNA"/>
</dbReference>
<reference evidence="1" key="1">
    <citation type="submission" date="2023-08" db="EMBL/GenBank/DDBJ databases">
        <authorList>
            <person name="Chen Y."/>
            <person name="Shah S."/>
            <person name="Dougan E. K."/>
            <person name="Thang M."/>
            <person name="Chan C."/>
        </authorList>
    </citation>
    <scope>NUCLEOTIDE SEQUENCE</scope>
</reference>
<evidence type="ECO:0000313" key="2">
    <source>
        <dbReference type="Proteomes" id="UP001178507"/>
    </source>
</evidence>
<proteinExistence type="predicted"/>
<accession>A0AA36IHL3</accession>
<dbReference type="Proteomes" id="UP001178507">
    <property type="component" value="Unassembled WGS sequence"/>
</dbReference>
<organism evidence="1 2">
    <name type="scientific">Effrenium voratum</name>
    <dbReference type="NCBI Taxonomy" id="2562239"/>
    <lineage>
        <taxon>Eukaryota</taxon>
        <taxon>Sar</taxon>
        <taxon>Alveolata</taxon>
        <taxon>Dinophyceae</taxon>
        <taxon>Suessiales</taxon>
        <taxon>Symbiodiniaceae</taxon>
        <taxon>Effrenium</taxon>
    </lineage>
</organism>
<protein>
    <submittedName>
        <fullName evidence="1">Uncharacterized protein</fullName>
    </submittedName>
</protein>
<evidence type="ECO:0000313" key="1">
    <source>
        <dbReference type="EMBL" id="CAJ1386846.1"/>
    </source>
</evidence>
<comment type="caution">
    <text evidence="1">The sequence shown here is derived from an EMBL/GenBank/DDBJ whole genome shotgun (WGS) entry which is preliminary data.</text>
</comment>
<keyword evidence="2" id="KW-1185">Reference proteome</keyword>
<sequence length="244" mass="26777">MQSFENGVTCSKGTLPQRRAVLHTALRADLQSPTVTVAEVSPCLYEATLHVPLDTVLQQGTLCAENVPIGIMLDPEKPPQTRACMQESRGSTVWVVAKPYGRRLRLCEAEIFAEPLPTVTQVTLDFGASGNESLGAGCGANNLTVEFSDDNVTWLKAWDAFAVASAYQTMQTARWSWWQRLFALPFHTNFSHASARNVTIPSLRENSTYDVLCWATDAIGNDIMQSMVLLPLPWADTSPSPSKC</sequence>